<sequence length="51" mass="5242">MRGIVSRSSGAMPNTSTPLLADRSVAITCPFTSGAARVTPGTSATRADMSW</sequence>
<gene>
    <name evidence="1" type="ORF">Wenmar_02731</name>
</gene>
<reference evidence="1 2" key="1">
    <citation type="submission" date="2013-01" db="EMBL/GenBank/DDBJ databases">
        <authorList>
            <person name="Fiebig A."/>
            <person name="Goeker M."/>
            <person name="Klenk H.-P.P."/>
        </authorList>
    </citation>
    <scope>NUCLEOTIDE SEQUENCE [LARGE SCALE GENOMIC DNA]</scope>
    <source>
        <strain evidence="1 2">DSM 24838</strain>
    </source>
</reference>
<evidence type="ECO:0000313" key="2">
    <source>
        <dbReference type="Proteomes" id="UP000035100"/>
    </source>
</evidence>
<protein>
    <submittedName>
        <fullName evidence="1">Uncharacterized protein</fullName>
    </submittedName>
</protein>
<organism evidence="1 2">
    <name type="scientific">Wenxinia marina DSM 24838</name>
    <dbReference type="NCBI Taxonomy" id="1123501"/>
    <lineage>
        <taxon>Bacteria</taxon>
        <taxon>Pseudomonadati</taxon>
        <taxon>Pseudomonadota</taxon>
        <taxon>Alphaproteobacteria</taxon>
        <taxon>Rhodobacterales</taxon>
        <taxon>Roseobacteraceae</taxon>
        <taxon>Wenxinia</taxon>
    </lineage>
</organism>
<dbReference type="EMBL" id="AONG01000013">
    <property type="protein sequence ID" value="KIQ68461.1"/>
    <property type="molecule type" value="Genomic_DNA"/>
</dbReference>
<comment type="caution">
    <text evidence="1">The sequence shown here is derived from an EMBL/GenBank/DDBJ whole genome shotgun (WGS) entry which is preliminary data.</text>
</comment>
<dbReference type="Proteomes" id="UP000035100">
    <property type="component" value="Unassembled WGS sequence"/>
</dbReference>
<accession>A0A0D0PAD2</accession>
<evidence type="ECO:0000313" key="1">
    <source>
        <dbReference type="EMBL" id="KIQ68461.1"/>
    </source>
</evidence>
<proteinExistence type="predicted"/>
<dbReference type="STRING" id="1123501.Wenmar_02731"/>
<keyword evidence="2" id="KW-1185">Reference proteome</keyword>
<dbReference type="AlphaFoldDB" id="A0A0D0PAD2"/>
<name>A0A0D0PAD2_9RHOB</name>